<accession>A0ABD5W460</accession>
<dbReference type="Pfam" id="PF03235">
    <property type="entry name" value="GmrSD_N"/>
    <property type="match status" value="1"/>
</dbReference>
<feature type="domain" description="GmrSD restriction endonucleases N-terminal" evidence="1">
    <location>
        <begin position="12"/>
        <end position="216"/>
    </location>
</feature>
<evidence type="ECO:0000313" key="3">
    <source>
        <dbReference type="EMBL" id="MFC7060160.1"/>
    </source>
</evidence>
<evidence type="ECO:0000313" key="4">
    <source>
        <dbReference type="Proteomes" id="UP001596445"/>
    </source>
</evidence>
<evidence type="ECO:0000259" key="1">
    <source>
        <dbReference type="Pfam" id="PF03235"/>
    </source>
</evidence>
<sequence length="703" mass="81817">MDTRTVHLDSLLTDGIFDIPSYQRSYSWTESQLQDFLEDLLYLPEGKSHFFGNIILNEQDDHHRTERGKRFVRYDVVDGQQRLTTSIVFLHVAAQRSDTVEEMLAEDNLLFPVTERPRLLPQDQDKEYFRDGLLGTAQIETETPSQDRLKQAFDYFEARLGELEDSTVLELANKLRYDCRVNVVEIDDQSEAASIFESLNDRGRPLSTLDKTKSFLMYMDDRSGDGTSLETVIKQRFGGIYRDLFVLKTGHERVNDFDEDSFLRFHWGMYDGYDSNEYFQSFETLKTRLREEYRSGNLSKVQEEINHYVQDLREGSAAFAAMFEPQNHPREVAEPLLRLLELGRMANILPILMASYLQFAEDDPDGFRQIIDACETLVFRMYAIDNRRSDTGRGRLVRLAHEIHTDSSLDSQAVVEKIDSVTDRYTPDERFERQLRDPDFYASNSSRDTKYLFYHYGQQIDSEADEEILRDIPHILSSEFQVEHILARKLPDESIPRELQDEFEDHVHRLGNLTLASRYWNNSYGNLPFSEKKCASGDREIDYESSALRVQRELADSEQFSKSEIEAREETLVKFALEEWAIDPPGVEKSQDEVPEDFVGYFPSDFFSRLTDKQEALLRALYNANRPLLTHEIIERIETEYGEVVDGSSGVSGILSGLSMKHTKEFRRSIMSARWSGEDNQYEFWLTLDEDQTDIFEEELAIN</sequence>
<comment type="caution">
    <text evidence="3">The sequence shown here is derived from an EMBL/GenBank/DDBJ whole genome shotgun (WGS) entry which is preliminary data.</text>
</comment>
<dbReference type="RefSeq" id="WP_267164231.1">
    <property type="nucleotide sequence ID" value="NZ_CP112973.1"/>
</dbReference>
<dbReference type="InterPro" id="IPR004919">
    <property type="entry name" value="GmrSD_N"/>
</dbReference>
<keyword evidence="3" id="KW-0540">Nuclease</keyword>
<gene>
    <name evidence="3" type="ORF">ACFQQG_20570</name>
</gene>
<organism evidence="3 4">
    <name type="scientific">Halovenus salina</name>
    <dbReference type="NCBI Taxonomy" id="1510225"/>
    <lineage>
        <taxon>Archaea</taxon>
        <taxon>Methanobacteriati</taxon>
        <taxon>Methanobacteriota</taxon>
        <taxon>Stenosarchaea group</taxon>
        <taxon>Halobacteria</taxon>
        <taxon>Halobacteriales</taxon>
        <taxon>Haloarculaceae</taxon>
        <taxon>Halovenus</taxon>
    </lineage>
</organism>
<keyword evidence="3" id="KW-0378">Hydrolase</keyword>
<feature type="domain" description="GmrSD restriction endonucleases C-terminal" evidence="2">
    <location>
        <begin position="426"/>
        <end position="574"/>
    </location>
</feature>
<keyword evidence="3" id="KW-0255">Endonuclease</keyword>
<dbReference type="Pfam" id="PF07510">
    <property type="entry name" value="GmrSD_C"/>
    <property type="match status" value="1"/>
</dbReference>
<dbReference type="PANTHER" id="PTHR35149">
    <property type="entry name" value="SLL5132 PROTEIN"/>
    <property type="match status" value="1"/>
</dbReference>
<protein>
    <submittedName>
        <fullName evidence="3">DUF262 domain-containing HNH endonuclease family protein</fullName>
    </submittedName>
</protein>
<dbReference type="InterPro" id="IPR011089">
    <property type="entry name" value="GmrSD_C"/>
</dbReference>
<proteinExistence type="predicted"/>
<reference evidence="3 4" key="1">
    <citation type="journal article" date="2019" name="Int. J. Syst. Evol. Microbiol.">
        <title>The Global Catalogue of Microorganisms (GCM) 10K type strain sequencing project: providing services to taxonomists for standard genome sequencing and annotation.</title>
        <authorList>
            <consortium name="The Broad Institute Genomics Platform"/>
            <consortium name="The Broad Institute Genome Sequencing Center for Infectious Disease"/>
            <person name="Wu L."/>
            <person name="Ma J."/>
        </authorList>
    </citation>
    <scope>NUCLEOTIDE SEQUENCE [LARGE SCALE GENOMIC DNA]</scope>
    <source>
        <strain evidence="3 4">JCM 30072</strain>
    </source>
</reference>
<dbReference type="GeneID" id="76632118"/>
<dbReference type="Proteomes" id="UP001596445">
    <property type="component" value="Unassembled WGS sequence"/>
</dbReference>
<name>A0ABD5W460_9EURY</name>
<dbReference type="AlphaFoldDB" id="A0ABD5W460"/>
<dbReference type="PANTHER" id="PTHR35149:SF2">
    <property type="entry name" value="DUF262 DOMAIN-CONTAINING PROTEIN"/>
    <property type="match status" value="1"/>
</dbReference>
<dbReference type="EMBL" id="JBHSZI010000006">
    <property type="protein sequence ID" value="MFC7060160.1"/>
    <property type="molecule type" value="Genomic_DNA"/>
</dbReference>
<dbReference type="GO" id="GO:0004519">
    <property type="term" value="F:endonuclease activity"/>
    <property type="evidence" value="ECO:0007669"/>
    <property type="project" value="UniProtKB-KW"/>
</dbReference>
<evidence type="ECO:0000259" key="2">
    <source>
        <dbReference type="Pfam" id="PF07510"/>
    </source>
</evidence>
<keyword evidence="4" id="KW-1185">Reference proteome</keyword>